<dbReference type="InterPro" id="IPR001789">
    <property type="entry name" value="Sig_transdc_resp-reg_receiver"/>
</dbReference>
<keyword evidence="4" id="KW-1185">Reference proteome</keyword>
<dbReference type="AlphaFoldDB" id="A0A3E0EVT4"/>
<dbReference type="SMART" id="SM00448">
    <property type="entry name" value="REC"/>
    <property type="match status" value="1"/>
</dbReference>
<gene>
    <name evidence="3" type="ORF">C8P67_101305</name>
</gene>
<protein>
    <submittedName>
        <fullName evidence="3">Response regulator receiver domain-containing protein</fullName>
    </submittedName>
</protein>
<evidence type="ECO:0000313" key="4">
    <source>
        <dbReference type="Proteomes" id="UP000257136"/>
    </source>
</evidence>
<dbReference type="RefSeq" id="WP_115809642.1">
    <property type="nucleotide sequence ID" value="NZ_QUNI01000001.1"/>
</dbReference>
<dbReference type="OrthoDB" id="673128at2"/>
<organism evidence="3 4">
    <name type="scientific">Flavobacterium aquicola</name>
    <dbReference type="NCBI Taxonomy" id="1682742"/>
    <lineage>
        <taxon>Bacteria</taxon>
        <taxon>Pseudomonadati</taxon>
        <taxon>Bacteroidota</taxon>
        <taxon>Flavobacteriia</taxon>
        <taxon>Flavobacteriales</taxon>
        <taxon>Flavobacteriaceae</taxon>
        <taxon>Flavobacterium</taxon>
    </lineage>
</organism>
<feature type="domain" description="Response regulatory" evidence="2">
    <location>
        <begin position="5"/>
        <end position="128"/>
    </location>
</feature>
<dbReference type="Pfam" id="PF00072">
    <property type="entry name" value="Response_reg"/>
    <property type="match status" value="1"/>
</dbReference>
<dbReference type="InterPro" id="IPR052893">
    <property type="entry name" value="TCS_response_regulator"/>
</dbReference>
<dbReference type="GO" id="GO:0000160">
    <property type="term" value="P:phosphorelay signal transduction system"/>
    <property type="evidence" value="ECO:0007669"/>
    <property type="project" value="InterPro"/>
</dbReference>
<keyword evidence="1" id="KW-0597">Phosphoprotein</keyword>
<dbReference type="PANTHER" id="PTHR44520:SF2">
    <property type="entry name" value="RESPONSE REGULATOR RCP1"/>
    <property type="match status" value="1"/>
</dbReference>
<dbReference type="EMBL" id="QUNI01000001">
    <property type="protein sequence ID" value="REH01821.1"/>
    <property type="molecule type" value="Genomic_DNA"/>
</dbReference>
<evidence type="ECO:0000313" key="3">
    <source>
        <dbReference type="EMBL" id="REH01821.1"/>
    </source>
</evidence>
<proteinExistence type="predicted"/>
<feature type="modified residue" description="4-aspartylphosphate" evidence="1">
    <location>
        <position position="62"/>
    </location>
</feature>
<dbReference type="PANTHER" id="PTHR44520">
    <property type="entry name" value="RESPONSE REGULATOR RCP1-RELATED"/>
    <property type="match status" value="1"/>
</dbReference>
<dbReference type="InterPro" id="IPR011006">
    <property type="entry name" value="CheY-like_superfamily"/>
</dbReference>
<comment type="caution">
    <text evidence="3">The sequence shown here is derived from an EMBL/GenBank/DDBJ whole genome shotgun (WGS) entry which is preliminary data.</text>
</comment>
<dbReference type="Gene3D" id="3.40.50.2300">
    <property type="match status" value="1"/>
</dbReference>
<sequence length="128" mass="14508">MIKKHVLLVDDNDIDNYVTNHIVKKSKIAEKISIKNSAVKALEFLETIKDNSEEFPDMIFLDISMPIMNGFGFLDELIKFPLVAGNHCSVVMLTSSSDQNDIDRALQYSVVKNYLTKPLKLEMLESLS</sequence>
<evidence type="ECO:0000259" key="2">
    <source>
        <dbReference type="PROSITE" id="PS50110"/>
    </source>
</evidence>
<dbReference type="Proteomes" id="UP000257136">
    <property type="component" value="Unassembled WGS sequence"/>
</dbReference>
<dbReference type="PROSITE" id="PS50110">
    <property type="entry name" value="RESPONSE_REGULATORY"/>
    <property type="match status" value="1"/>
</dbReference>
<evidence type="ECO:0000256" key="1">
    <source>
        <dbReference type="PROSITE-ProRule" id="PRU00169"/>
    </source>
</evidence>
<dbReference type="SUPFAM" id="SSF52172">
    <property type="entry name" value="CheY-like"/>
    <property type="match status" value="1"/>
</dbReference>
<accession>A0A3E0EVT4</accession>
<name>A0A3E0EVT4_9FLAO</name>
<reference evidence="3 4" key="1">
    <citation type="submission" date="2018-08" db="EMBL/GenBank/DDBJ databases">
        <title>Genomic Encyclopedia of Archaeal and Bacterial Type Strains, Phase II (KMG-II): from individual species to whole genera.</title>
        <authorList>
            <person name="Goeker M."/>
        </authorList>
    </citation>
    <scope>NUCLEOTIDE SEQUENCE [LARGE SCALE GENOMIC DNA]</scope>
    <source>
        <strain evidence="3 4">DSM 100880</strain>
    </source>
</reference>